<dbReference type="InterPro" id="IPR036890">
    <property type="entry name" value="HATPase_C_sf"/>
</dbReference>
<organism evidence="2 3">
    <name type="scientific">Bacillus cereus</name>
    <dbReference type="NCBI Taxonomy" id="1396"/>
    <lineage>
        <taxon>Bacteria</taxon>
        <taxon>Bacillati</taxon>
        <taxon>Bacillota</taxon>
        <taxon>Bacilli</taxon>
        <taxon>Bacillales</taxon>
        <taxon>Bacillaceae</taxon>
        <taxon>Bacillus</taxon>
        <taxon>Bacillus cereus group</taxon>
    </lineage>
</organism>
<dbReference type="Gene3D" id="3.30.565.10">
    <property type="entry name" value="Histidine kinase-like ATPase, C-terminal domain"/>
    <property type="match status" value="1"/>
</dbReference>
<evidence type="ECO:0000313" key="3">
    <source>
        <dbReference type="Proteomes" id="UP000219922"/>
    </source>
</evidence>
<comment type="caution">
    <text evidence="2">The sequence shown here is derived from an EMBL/GenBank/DDBJ whole genome shotgun (WGS) entry which is preliminary data.</text>
</comment>
<evidence type="ECO:0000313" key="2">
    <source>
        <dbReference type="EMBL" id="PDZ94449.1"/>
    </source>
</evidence>
<protein>
    <recommendedName>
        <fullName evidence="4">ATP-binding protein</fullName>
    </recommendedName>
</protein>
<keyword evidence="1" id="KW-0175">Coiled coil</keyword>
<reference evidence="2 3" key="1">
    <citation type="submission" date="2017-09" db="EMBL/GenBank/DDBJ databases">
        <title>Large-scale bioinformatics analysis of Bacillus genomes uncovers conserved roles of natural products in bacterial physiology.</title>
        <authorList>
            <consortium name="Agbiome Team Llc"/>
            <person name="Bleich R.M."/>
            <person name="Grubbs K.J."/>
            <person name="Santa Maria K.C."/>
            <person name="Allen S.E."/>
            <person name="Farag S."/>
            <person name="Shank E.A."/>
            <person name="Bowers A."/>
        </authorList>
    </citation>
    <scope>NUCLEOTIDE SEQUENCE [LARGE SCALE GENOMIC DNA]</scope>
    <source>
        <strain evidence="2 3">AFS092789</strain>
    </source>
</reference>
<dbReference type="AlphaFoldDB" id="A0A9X6SSY0"/>
<sequence>MNKFDVKVRINVLNQLRLLRNSTFKDKLTFLDEIIQNAQRAKAKNVFIEYESYNDIMIIENDGQILKNPQVLFSMSDSGWDDDVKNTENPFGVGFFSVITVSDYVEIFTGNIRVVFDVAKMLTTNNTDILVEETEKHYDGFKLILHNFKIEDTYYTDIEERVTLLGKYIHELDIYFNGTKKEKKNLTEGDGSPFEMSINEGKLFKGWMAFQSGWSTEGLNIFYKGRLVTKFNSLPYLKGDLHITDKALNLKQPDRKDIIHDNKYFDFVDMIKMYAEMLSEESLLKGKQKDVDEYASVLSRYSNKEEIKKKMKFTVFKGNSSNDITYLRGMALTMKNVEKDEIKSLREYEVYLREEESKEESSSEFRVEENVSHTAPRAKGVIHHEATSYSEENSHYKEAYTERPAINEEEMEESVGEMIIEEEQPTFWMRFSELERYEQHFNIIKHYGLKLIIARNKLEEELLGMMIDLNVLHIKELKENIKIEATISNQALTVKEKRAVMLLDMVSRMNGFEENVFLMGDLMVLKTTTIEILNQKYEQIEEEVVAMYSKSQNKVLVDRTIIDNSMLEESLDTDITLADYKFVLANLPVLIHQLKMLNCKDKNNLLERTIKALAIA</sequence>
<evidence type="ECO:0008006" key="4">
    <source>
        <dbReference type="Google" id="ProtNLM"/>
    </source>
</evidence>
<accession>A0A9X6SSY0</accession>
<gene>
    <name evidence="2" type="ORF">CON36_33745</name>
</gene>
<evidence type="ECO:0000256" key="1">
    <source>
        <dbReference type="SAM" id="Coils"/>
    </source>
</evidence>
<feature type="coiled-coil region" evidence="1">
    <location>
        <begin position="523"/>
        <end position="550"/>
    </location>
</feature>
<dbReference type="EMBL" id="NVMX01000189">
    <property type="protein sequence ID" value="PDZ94449.1"/>
    <property type="molecule type" value="Genomic_DNA"/>
</dbReference>
<dbReference type="RefSeq" id="WP_098006997.1">
    <property type="nucleotide sequence ID" value="NZ_NVMX01000189.1"/>
</dbReference>
<dbReference type="SUPFAM" id="SSF55874">
    <property type="entry name" value="ATPase domain of HSP90 chaperone/DNA topoisomerase II/histidine kinase"/>
    <property type="match status" value="1"/>
</dbReference>
<name>A0A9X6SSY0_BACCE</name>
<proteinExistence type="predicted"/>
<dbReference type="Proteomes" id="UP000219922">
    <property type="component" value="Unassembled WGS sequence"/>
</dbReference>